<name>C9N1X8_9FUSO</name>
<dbReference type="SUPFAM" id="SSF52540">
    <property type="entry name" value="P-loop containing nucleoside triphosphate hydrolases"/>
    <property type="match status" value="1"/>
</dbReference>
<dbReference type="HOGENOM" id="CLU_021720_2_0_0"/>
<dbReference type="AlphaFoldDB" id="C9N1X8"/>
<dbReference type="InterPro" id="IPR027417">
    <property type="entry name" value="P-loop_NTPase"/>
</dbReference>
<organism evidence="4 5">
    <name type="scientific">Leptotrichia hofstadii F0254</name>
    <dbReference type="NCBI Taxonomy" id="634994"/>
    <lineage>
        <taxon>Bacteria</taxon>
        <taxon>Fusobacteriati</taxon>
        <taxon>Fusobacteriota</taxon>
        <taxon>Fusobacteriia</taxon>
        <taxon>Fusobacteriales</taxon>
        <taxon>Leptotrichiaceae</taxon>
        <taxon>Leptotrichia</taxon>
    </lineage>
</organism>
<dbReference type="InterPro" id="IPR019195">
    <property type="entry name" value="ABC_ATPase_put"/>
</dbReference>
<feature type="domain" description="ATPase of the ABC class N-terminal" evidence="2">
    <location>
        <begin position="55"/>
        <end position="214"/>
    </location>
</feature>
<proteinExistence type="predicted"/>
<dbReference type="Pfam" id="PF21117">
    <property type="entry name" value="MRB1590_C"/>
    <property type="match status" value="1"/>
</dbReference>
<sequence>MLNFIRIFNLIGKYIYGGFYIKVKKIWEIKEKCVKMRIERYVASKGEFTEMKNYKELEKILFSMNGKSYSLYKSLKGEYRFEKYILAIDHVQSDPYAPPSKMRVIMDRKICGIPCELTDTKDKNIAVSDFLTRNFYREIQKSGNDSTGTGGSGRIFIDRCGQEILERTSVLIKGDKVEVRFEMGMPARGRRIMGKAAQKIIFEQLPEIVEKSIIYDNLNKKALNEQVILVLDQEYARKMLKEKGLVAFVANDSVLPRESGVSDRPMKNAVKFKSPEKFEITLKLPSGKEVSGMGIPKGITLIVGGGYHGKSTLLAALERGVYNHIAQDGREFIVSESDAVKIRAEDGRNVEKVNISGFINNLPQNKDTRAFSTENASGSTSQAANVAEALEYGTSLLLIDEDTSATNFMIRDGRMQKLVAKEKEPITPFIDRVKELYDNFGVSTILIVGGSGDYFDVANHVIMMDEYVPKDVTEKAREIAKSDENKREFSSNDKFQGVTQRIPLKKSFSQSGKLDKTKAKGKCSILYGKELIDISGLEQLVDDSQTNCIAVMVDYFKNKVLDEKLTLSQAADRIYEKIEKEGLDSISSYTGHPGNLALPRKQEFCGAVNRYRKLKIK</sequence>
<evidence type="ECO:0000259" key="3">
    <source>
        <dbReference type="Pfam" id="PF21117"/>
    </source>
</evidence>
<evidence type="ECO:0000313" key="4">
    <source>
        <dbReference type="EMBL" id="EEX73148.1"/>
    </source>
</evidence>
<evidence type="ECO:0000259" key="1">
    <source>
        <dbReference type="Pfam" id="PF09818"/>
    </source>
</evidence>
<dbReference type="PANTHER" id="PTHR38149:SF1">
    <property type="entry name" value="ATPASE"/>
    <property type="match status" value="1"/>
</dbReference>
<evidence type="ECO:0008006" key="6">
    <source>
        <dbReference type="Google" id="ProtNLM"/>
    </source>
</evidence>
<evidence type="ECO:0000313" key="5">
    <source>
        <dbReference type="Proteomes" id="UP000006233"/>
    </source>
</evidence>
<evidence type="ECO:0000259" key="2">
    <source>
        <dbReference type="Pfam" id="PF20446"/>
    </source>
</evidence>
<dbReference type="EMBL" id="ACVB02000034">
    <property type="protein sequence ID" value="EEX73148.1"/>
    <property type="molecule type" value="Genomic_DNA"/>
</dbReference>
<dbReference type="Proteomes" id="UP000006233">
    <property type="component" value="Unassembled WGS sequence"/>
</dbReference>
<dbReference type="Pfam" id="PF09818">
    <property type="entry name" value="ABC_ATPase"/>
    <property type="match status" value="1"/>
</dbReference>
<dbReference type="Pfam" id="PF20446">
    <property type="entry name" value="ABC_N"/>
    <property type="match status" value="1"/>
</dbReference>
<dbReference type="PANTHER" id="PTHR38149">
    <property type="entry name" value="ATPASE"/>
    <property type="match status" value="1"/>
</dbReference>
<protein>
    <recommendedName>
        <fullName evidence="6">ATPase of the ABC class</fullName>
    </recommendedName>
</protein>
<gene>
    <name evidence="4" type="ORF">GCWU000323_02853</name>
</gene>
<dbReference type="eggNOG" id="COG3044">
    <property type="taxonomic scope" value="Bacteria"/>
</dbReference>
<accession>C9N1X8</accession>
<reference evidence="4 5" key="1">
    <citation type="submission" date="2009-09" db="EMBL/GenBank/DDBJ databases">
        <authorList>
            <person name="Weinstock G."/>
            <person name="Sodergren E."/>
            <person name="Clifton S."/>
            <person name="Fulton L."/>
            <person name="Fulton B."/>
            <person name="Courtney L."/>
            <person name="Fronick C."/>
            <person name="Harrison M."/>
            <person name="Strong C."/>
            <person name="Farmer C."/>
            <person name="Delahaunty K."/>
            <person name="Markovic C."/>
            <person name="Hall O."/>
            <person name="Minx P."/>
            <person name="Tomlinson C."/>
            <person name="Mitreva M."/>
            <person name="Nelson J."/>
            <person name="Hou S."/>
            <person name="Wollam A."/>
            <person name="Pepin K.H."/>
            <person name="Johnson M."/>
            <person name="Bhonagiri V."/>
            <person name="Nash W.E."/>
            <person name="Warren W."/>
            <person name="Chinwalla A."/>
            <person name="Mardis E.R."/>
            <person name="Wilson R.K."/>
        </authorList>
    </citation>
    <scope>NUCLEOTIDE SEQUENCE [LARGE SCALE GENOMIC DNA]</scope>
    <source>
        <strain evidence="4 5">F0254</strain>
    </source>
</reference>
<comment type="caution">
    <text evidence="4">The sequence shown here is derived from an EMBL/GenBank/DDBJ whole genome shotgun (WGS) entry which is preliminary data.</text>
</comment>
<feature type="domain" description="MRB1590-like C-terminal" evidence="3">
    <location>
        <begin position="516"/>
        <end position="617"/>
    </location>
</feature>
<dbReference type="InterPro" id="IPR049069">
    <property type="entry name" value="MRB1590-like_C"/>
</dbReference>
<dbReference type="InterPro" id="IPR046834">
    <property type="entry name" value="ABC_ATPase_C"/>
</dbReference>
<feature type="domain" description="ATPase of the ABC class C-terminal" evidence="1">
    <location>
        <begin position="220"/>
        <end position="500"/>
    </location>
</feature>
<dbReference type="InterPro" id="IPR046833">
    <property type="entry name" value="ABC_N"/>
</dbReference>